<proteinExistence type="predicted"/>
<protein>
    <recommendedName>
        <fullName evidence="3">Phenylacetate-CoA ligase</fullName>
    </recommendedName>
</protein>
<dbReference type="Gene3D" id="3.40.50.12780">
    <property type="entry name" value="N-terminal domain of ligase-like"/>
    <property type="match status" value="1"/>
</dbReference>
<dbReference type="RefSeq" id="WP_209651945.1">
    <property type="nucleotide sequence ID" value="NZ_JAGJCB010000001.1"/>
</dbReference>
<sequence>MSFLSSIRQTLFWSTDTIRGGAIKKHYNEIKLINENKQSTEAKILKGKYLVRLLNHAIKNTNFYSEAAKKADLSSFPVINKDIIRSNYESFQSKEFLNKKNIQVSTGGSTGTPFKLFHNKNKRNRHLADNIYFAENGGYQLGDKLYLIRAWHKTGTKYLIQSFKRNIRLYGVINYTDKDMAKLLLDMQTDKNNKSIVCFASMCDILVNYLDNSATEEQLNGLNIKSIITDGDALNVVTKDKMQYYFKTPTVARYGNMECGIMAQQSYSGGHEYQLNEASYYFEVLDLKEDKPVKPGEVGRIVVTDLFNYCVPLIRYDTGDLASYNVVNNVTVFERIEGRKVDLIYNTSGDILSPYMVVQKMSEYSELKQFQFAQKDKKEYIFRLNPWTSFNQEQELIADSKTYLGNDANVTIEYVEEVPLLSSGKRKQVINEMN</sequence>
<reference evidence="1 2" key="1">
    <citation type="submission" date="2021-04" db="EMBL/GenBank/DDBJ databases">
        <title>Mariniflexile gromovii gen. nov., sp. nov., a gliding bacterium isolated from the sea urchin Strongylocentrotus intermedius.</title>
        <authorList>
            <person name="Ko S."/>
            <person name="Le V."/>
            <person name="Ahn C.-Y."/>
            <person name="Oh H.-M."/>
        </authorList>
    </citation>
    <scope>NUCLEOTIDE SEQUENCE [LARGE SCALE GENOMIC DNA]</scope>
    <source>
        <strain evidence="1 2">KCTC 12570</strain>
    </source>
</reference>
<organism evidence="1 2">
    <name type="scientific">Mariniflexile gromovii</name>
    <dbReference type="NCBI Taxonomy" id="362523"/>
    <lineage>
        <taxon>Bacteria</taxon>
        <taxon>Pseudomonadati</taxon>
        <taxon>Bacteroidota</taxon>
        <taxon>Flavobacteriia</taxon>
        <taxon>Flavobacteriales</taxon>
        <taxon>Flavobacteriaceae</taxon>
        <taxon>Mariniflexile</taxon>
    </lineage>
</organism>
<keyword evidence="2" id="KW-1185">Reference proteome</keyword>
<dbReference type="EMBL" id="JAGJCB010000001">
    <property type="protein sequence ID" value="MBP0902486.1"/>
    <property type="molecule type" value="Genomic_DNA"/>
</dbReference>
<comment type="caution">
    <text evidence="1">The sequence shown here is derived from an EMBL/GenBank/DDBJ whole genome shotgun (WGS) entry which is preliminary data.</text>
</comment>
<gene>
    <name evidence="1" type="ORF">J8H85_01485</name>
</gene>
<dbReference type="Proteomes" id="UP000670776">
    <property type="component" value="Unassembled WGS sequence"/>
</dbReference>
<accession>A0ABS4BR22</accession>
<dbReference type="SUPFAM" id="SSF56801">
    <property type="entry name" value="Acetyl-CoA synthetase-like"/>
    <property type="match status" value="1"/>
</dbReference>
<evidence type="ECO:0000313" key="2">
    <source>
        <dbReference type="Proteomes" id="UP000670776"/>
    </source>
</evidence>
<dbReference type="PANTHER" id="PTHR36932">
    <property type="entry name" value="CAPSULAR POLYSACCHARIDE BIOSYNTHESIS PROTEIN"/>
    <property type="match status" value="1"/>
</dbReference>
<dbReference type="PANTHER" id="PTHR36932:SF1">
    <property type="entry name" value="CAPSULAR POLYSACCHARIDE BIOSYNTHESIS PROTEIN"/>
    <property type="match status" value="1"/>
</dbReference>
<dbReference type="InterPro" id="IPR053158">
    <property type="entry name" value="CapK_Type1_Caps_Biosynth"/>
</dbReference>
<evidence type="ECO:0000313" key="1">
    <source>
        <dbReference type="EMBL" id="MBP0902486.1"/>
    </source>
</evidence>
<dbReference type="InterPro" id="IPR042099">
    <property type="entry name" value="ANL_N_sf"/>
</dbReference>
<name>A0ABS4BR22_9FLAO</name>
<evidence type="ECO:0008006" key="3">
    <source>
        <dbReference type="Google" id="ProtNLM"/>
    </source>
</evidence>